<feature type="region of interest" description="Disordered" evidence="2">
    <location>
        <begin position="101"/>
        <end position="144"/>
    </location>
</feature>
<evidence type="ECO:0000259" key="3">
    <source>
        <dbReference type="PROSITE" id="PS50067"/>
    </source>
</evidence>
<feature type="compositionally biased region" description="Basic residues" evidence="2">
    <location>
        <begin position="105"/>
        <end position="116"/>
    </location>
</feature>
<dbReference type="Proteomes" id="UP000694892">
    <property type="component" value="Chromosome 9_10S"/>
</dbReference>
<comment type="similarity">
    <text evidence="1">Belongs to the TRAFAC class myosin-kinesin ATPase superfamily. Kinesin family.</text>
</comment>
<dbReference type="AlphaFoldDB" id="A0A974H1J1"/>
<dbReference type="GO" id="GO:0008017">
    <property type="term" value="F:microtubule binding"/>
    <property type="evidence" value="ECO:0007669"/>
    <property type="project" value="InterPro"/>
</dbReference>
<dbReference type="PROSITE" id="PS50067">
    <property type="entry name" value="KINESIN_MOTOR_2"/>
    <property type="match status" value="1"/>
</dbReference>
<sequence length="296" mass="34095">MIAHIRPASTSFEESGATLIYAYKAKNIKTRMCMRLQVLQVLQLENTNIELHIDTSRHLITITDLLVIMEVFSKKMCCSEHNTSYGLQCNPNTFHYNWEQDRARHDKKPRQKIKRNKAAENKLADSTDEENEEDDGSSTEPHEVTVAREEISMLLAEQRKTASLKNWRNGCQTQYTKLKASQLERLFPKEISSEEQQEVLRLLCRVHELEVGNTELQAKALCKENLLCQKDFAILHYQQYSALCEVIIQLQQTLIEGDTEGTIGDVRREPGQGCVMKAKRMEGLEEERVIYSVKCS</sequence>
<dbReference type="GO" id="GO:0003777">
    <property type="term" value="F:microtubule motor activity"/>
    <property type="evidence" value="ECO:0007669"/>
    <property type="project" value="InterPro"/>
</dbReference>
<feature type="domain" description="Kinesin motor" evidence="3">
    <location>
        <begin position="1"/>
        <end position="28"/>
    </location>
</feature>
<evidence type="ECO:0000256" key="1">
    <source>
        <dbReference type="PROSITE-ProRule" id="PRU00283"/>
    </source>
</evidence>
<reference evidence="5" key="1">
    <citation type="journal article" date="2016" name="Nature">
        <title>Genome evolution in the allotetraploid frog Xenopus laevis.</title>
        <authorList>
            <person name="Session A.M."/>
            <person name="Uno Y."/>
            <person name="Kwon T."/>
            <person name="Chapman J.A."/>
            <person name="Toyoda A."/>
            <person name="Takahashi S."/>
            <person name="Fukui A."/>
            <person name="Hikosaka A."/>
            <person name="Suzuki A."/>
            <person name="Kondo M."/>
            <person name="van Heeringen S.J."/>
            <person name="Quigley I."/>
            <person name="Heinz S."/>
            <person name="Ogino H."/>
            <person name="Ochi H."/>
            <person name="Hellsten U."/>
            <person name="Lyons J.B."/>
            <person name="Simakov O."/>
            <person name="Putnam N."/>
            <person name="Stites J."/>
            <person name="Kuroki Y."/>
            <person name="Tanaka T."/>
            <person name="Michiue T."/>
            <person name="Watanabe M."/>
            <person name="Bogdanovic O."/>
            <person name="Lister R."/>
            <person name="Georgiou G."/>
            <person name="Paranjpe S.S."/>
            <person name="van Kruijsbergen I."/>
            <person name="Shu S."/>
            <person name="Carlson J."/>
            <person name="Kinoshita T."/>
            <person name="Ohta Y."/>
            <person name="Mawaribuchi S."/>
            <person name="Jenkins J."/>
            <person name="Grimwood J."/>
            <person name="Schmutz J."/>
            <person name="Mitros T."/>
            <person name="Mozaffari S.V."/>
            <person name="Suzuki Y."/>
            <person name="Haramoto Y."/>
            <person name="Yamamoto T.S."/>
            <person name="Takagi C."/>
            <person name="Heald R."/>
            <person name="Miller K."/>
            <person name="Haudenschild C."/>
            <person name="Kitzman J."/>
            <person name="Nakayama T."/>
            <person name="Izutsu Y."/>
            <person name="Robert J."/>
            <person name="Fortriede J."/>
            <person name="Burns K."/>
            <person name="Lotay V."/>
            <person name="Karimi K."/>
            <person name="Yasuoka Y."/>
            <person name="Dichmann D.S."/>
            <person name="Flajnik M.F."/>
            <person name="Houston D.W."/>
            <person name="Shendure J."/>
            <person name="DuPasquier L."/>
            <person name="Vize P.D."/>
            <person name="Zorn A.M."/>
            <person name="Ito M."/>
            <person name="Marcotte E.M."/>
            <person name="Wallingford J.B."/>
            <person name="Ito Y."/>
            <person name="Asashima M."/>
            <person name="Ueno N."/>
            <person name="Matsuda Y."/>
            <person name="Veenstra G.J."/>
            <person name="Fujiyama A."/>
            <person name="Harland R.M."/>
            <person name="Taira M."/>
            <person name="Rokhsar D.S."/>
        </authorList>
    </citation>
    <scope>NUCLEOTIDE SEQUENCE [LARGE SCALE GENOMIC DNA]</scope>
    <source>
        <strain evidence="5">J</strain>
    </source>
</reference>
<dbReference type="GO" id="GO:0005524">
    <property type="term" value="F:ATP binding"/>
    <property type="evidence" value="ECO:0007669"/>
    <property type="project" value="InterPro"/>
</dbReference>
<gene>
    <name evidence="4" type="ORF">XELAEV_18047546mg</name>
</gene>
<accession>A0A974H1J1</accession>
<dbReference type="GO" id="GO:0007018">
    <property type="term" value="P:microtubule-based movement"/>
    <property type="evidence" value="ECO:0007669"/>
    <property type="project" value="InterPro"/>
</dbReference>
<protein>
    <recommendedName>
        <fullName evidence="3">Kinesin motor domain-containing protein</fullName>
    </recommendedName>
</protein>
<proteinExistence type="inferred from homology"/>
<evidence type="ECO:0000256" key="2">
    <source>
        <dbReference type="SAM" id="MobiDB-lite"/>
    </source>
</evidence>
<comment type="caution">
    <text evidence="1">Lacks conserved residue(s) required for the propagation of feature annotation.</text>
</comment>
<organism evidence="4 5">
    <name type="scientific">Xenopus laevis</name>
    <name type="common">African clawed frog</name>
    <dbReference type="NCBI Taxonomy" id="8355"/>
    <lineage>
        <taxon>Eukaryota</taxon>
        <taxon>Metazoa</taxon>
        <taxon>Chordata</taxon>
        <taxon>Craniata</taxon>
        <taxon>Vertebrata</taxon>
        <taxon>Euteleostomi</taxon>
        <taxon>Amphibia</taxon>
        <taxon>Batrachia</taxon>
        <taxon>Anura</taxon>
        <taxon>Pipoidea</taxon>
        <taxon>Pipidae</taxon>
        <taxon>Xenopodinae</taxon>
        <taxon>Xenopus</taxon>
        <taxon>Xenopus</taxon>
    </lineage>
</organism>
<name>A0A974H1J1_XENLA</name>
<dbReference type="EMBL" id="CM004483">
    <property type="protein sequence ID" value="OCT61519.1"/>
    <property type="molecule type" value="Genomic_DNA"/>
</dbReference>
<evidence type="ECO:0000313" key="5">
    <source>
        <dbReference type="Proteomes" id="UP000694892"/>
    </source>
</evidence>
<evidence type="ECO:0000313" key="4">
    <source>
        <dbReference type="EMBL" id="OCT61519.1"/>
    </source>
</evidence>
<dbReference type="InterPro" id="IPR001752">
    <property type="entry name" value="Kinesin_motor_dom"/>
</dbReference>
<feature type="compositionally biased region" description="Acidic residues" evidence="2">
    <location>
        <begin position="126"/>
        <end position="137"/>
    </location>
</feature>